<organism evidence="3 4">
    <name type="scientific">Bosea vaviloviae</name>
    <dbReference type="NCBI Taxonomy" id="1526658"/>
    <lineage>
        <taxon>Bacteria</taxon>
        <taxon>Pseudomonadati</taxon>
        <taxon>Pseudomonadota</taxon>
        <taxon>Alphaproteobacteria</taxon>
        <taxon>Hyphomicrobiales</taxon>
        <taxon>Boseaceae</taxon>
        <taxon>Bosea</taxon>
    </lineage>
</organism>
<keyword evidence="1" id="KW-0812">Transmembrane</keyword>
<proteinExistence type="predicted"/>
<dbReference type="AlphaFoldDB" id="A0A0N1F5M7"/>
<dbReference type="SUPFAM" id="SSF53300">
    <property type="entry name" value="vWA-like"/>
    <property type="match status" value="1"/>
</dbReference>
<accession>A0A0N1F5M7</accession>
<reference evidence="3 4" key="1">
    <citation type="submission" date="2015-07" db="EMBL/GenBank/DDBJ databases">
        <title>Whole genome sequencing of Bosea vaviloviae isolated from cave pool.</title>
        <authorList>
            <person name="Tan N.E.H."/>
            <person name="Lee Y.P."/>
            <person name="Gan H.M."/>
            <person name="Barton H."/>
            <person name="Savka M.A."/>
        </authorList>
    </citation>
    <scope>NUCLEOTIDE SEQUENCE [LARGE SCALE GENOMIC DNA]</scope>
    <source>
        <strain evidence="3 4">SD260</strain>
    </source>
</reference>
<sequence length="507" mass="53156">MSQFMSSLCKLARRFRRNESGATITIFAFSAVGLICLAGVVVDYGRLTKAHTSLQAATDSAALAAARLPSKDPTAMRTAANNFFVANTAGIDGNNIQITNFTFASTTGTVTVETSGVLDTSLMSIVGFKTMGFSARSAAVKEVTGTVEMALVLDNTWSMSESAGSSDSKITVLKAAAKSLVETVLASGGTNVKIGIVPFADYVNVGTGNRGASWISVPADYTDVKTTTTPAVPYTCTTVSTKQVCTKGAPKTCTSYTDGVPSNYDCTPQTCTTQPVTPYQQCSGGTPEKTTTKTTNYKWYGCVYTRNSGTTLLLPDQTPTTLYKGFVETSQSCLSPIVPLTNNKATLTSAIDGLVINVGSYKPSTYIPDGMVWGVNILSNAAPFSEGGAYDTANKLPRKALVLMTDGANTRVFNTNGTHSNLSTTAKTAATQVTKVNSDTTSVCTEAKAKKIEVFTVAFAVTDVAAKTMLQGCATDSDHYYDATNAAALAAAFQSIGQSLTSLRLSQ</sequence>
<dbReference type="Gene3D" id="3.40.50.410">
    <property type="entry name" value="von Willebrand factor, type A domain"/>
    <property type="match status" value="2"/>
</dbReference>
<dbReference type="InterPro" id="IPR028087">
    <property type="entry name" value="Tad_N"/>
</dbReference>
<evidence type="ECO:0000313" key="3">
    <source>
        <dbReference type="EMBL" id="KPH81169.1"/>
    </source>
</evidence>
<keyword evidence="1" id="KW-1133">Transmembrane helix</keyword>
<keyword evidence="1" id="KW-0472">Membrane</keyword>
<dbReference type="EMBL" id="LGSZ01000031">
    <property type="protein sequence ID" value="KPH81169.1"/>
    <property type="molecule type" value="Genomic_DNA"/>
</dbReference>
<protein>
    <recommendedName>
        <fullName evidence="2">Putative Flp pilus-assembly TadG-like N-terminal domain-containing protein</fullName>
    </recommendedName>
</protein>
<gene>
    <name evidence="3" type="ORF">AE618_08970</name>
</gene>
<keyword evidence="4" id="KW-1185">Reference proteome</keyword>
<dbReference type="Pfam" id="PF13400">
    <property type="entry name" value="Tad"/>
    <property type="match status" value="1"/>
</dbReference>
<name>A0A0N1F5M7_9HYPH</name>
<dbReference type="Proteomes" id="UP000037822">
    <property type="component" value="Unassembled WGS sequence"/>
</dbReference>
<comment type="caution">
    <text evidence="3">The sequence shown here is derived from an EMBL/GenBank/DDBJ whole genome shotgun (WGS) entry which is preliminary data.</text>
</comment>
<evidence type="ECO:0000313" key="4">
    <source>
        <dbReference type="Proteomes" id="UP000037822"/>
    </source>
</evidence>
<evidence type="ECO:0000259" key="2">
    <source>
        <dbReference type="Pfam" id="PF13400"/>
    </source>
</evidence>
<dbReference type="InterPro" id="IPR036465">
    <property type="entry name" value="vWFA_dom_sf"/>
</dbReference>
<dbReference type="PATRIC" id="fig|1526658.3.peg.5281"/>
<feature type="domain" description="Putative Flp pilus-assembly TadG-like N-terminal" evidence="2">
    <location>
        <begin position="24"/>
        <end position="67"/>
    </location>
</feature>
<evidence type="ECO:0000256" key="1">
    <source>
        <dbReference type="SAM" id="Phobius"/>
    </source>
</evidence>
<feature type="transmembrane region" description="Helical" evidence="1">
    <location>
        <begin position="21"/>
        <end position="42"/>
    </location>
</feature>